<dbReference type="Proteomes" id="UP000288361">
    <property type="component" value="Unassembled WGS sequence"/>
</dbReference>
<gene>
    <name evidence="1" type="ORF">CWI73_07565</name>
</gene>
<protein>
    <recommendedName>
        <fullName evidence="3">Antitoxin Xre/MbcA/ParS-like toxin-binding domain-containing protein</fullName>
    </recommendedName>
</protein>
<dbReference type="EMBL" id="PIQA01000004">
    <property type="protein sequence ID" value="RUO64540.1"/>
    <property type="molecule type" value="Genomic_DNA"/>
</dbReference>
<accession>A0A432YSD5</accession>
<reference evidence="1 2" key="1">
    <citation type="journal article" date="2011" name="Front. Microbiol.">
        <title>Genomic signatures of strain selection and enhancement in Bacillus atrophaeus var. globigii, a historical biowarfare simulant.</title>
        <authorList>
            <person name="Gibbons H.S."/>
            <person name="Broomall S.M."/>
            <person name="McNew L.A."/>
            <person name="Daligault H."/>
            <person name="Chapman C."/>
            <person name="Bruce D."/>
            <person name="Karavis M."/>
            <person name="Krepps M."/>
            <person name="McGregor P.A."/>
            <person name="Hong C."/>
            <person name="Park K.H."/>
            <person name="Akmal A."/>
            <person name="Feldman A."/>
            <person name="Lin J.S."/>
            <person name="Chang W.E."/>
            <person name="Higgs B.W."/>
            <person name="Demirev P."/>
            <person name="Lindquist J."/>
            <person name="Liem A."/>
            <person name="Fochler E."/>
            <person name="Read T.D."/>
            <person name="Tapia R."/>
            <person name="Johnson S."/>
            <person name="Bishop-Lilly K.A."/>
            <person name="Detter C."/>
            <person name="Han C."/>
            <person name="Sozhamannan S."/>
            <person name="Rosenzweig C.N."/>
            <person name="Skowronski E.W."/>
        </authorList>
    </citation>
    <scope>NUCLEOTIDE SEQUENCE [LARGE SCALE GENOMIC DNA]</scope>
    <source>
        <strain evidence="1 2">TPS4-2</strain>
    </source>
</reference>
<evidence type="ECO:0000313" key="1">
    <source>
        <dbReference type="EMBL" id="RUO64540.1"/>
    </source>
</evidence>
<proteinExistence type="predicted"/>
<dbReference type="AlphaFoldDB" id="A0A432YSD5"/>
<organism evidence="1 2">
    <name type="scientific">Idiomarina piscisalsi</name>
    <dbReference type="NCBI Taxonomy" id="1096243"/>
    <lineage>
        <taxon>Bacteria</taxon>
        <taxon>Pseudomonadati</taxon>
        <taxon>Pseudomonadota</taxon>
        <taxon>Gammaproteobacteria</taxon>
        <taxon>Alteromonadales</taxon>
        <taxon>Idiomarinaceae</taxon>
        <taxon>Idiomarina</taxon>
    </lineage>
</organism>
<comment type="caution">
    <text evidence="1">The sequence shown here is derived from an EMBL/GenBank/DDBJ whole genome shotgun (WGS) entry which is preliminary data.</text>
</comment>
<name>A0A432YSD5_9GAMM</name>
<dbReference type="RefSeq" id="WP_126752213.1">
    <property type="nucleotide sequence ID" value="NZ_JBHUMT010000001.1"/>
</dbReference>
<evidence type="ECO:0008006" key="3">
    <source>
        <dbReference type="Google" id="ProtNLM"/>
    </source>
</evidence>
<sequence>MDTDINHASELYRTFELNRERLQLTQEKTAKAAKVVINILEFWELKHSPVHSLFKEELSKYELSSEYEFSDEFVFAASLILGIYADLRKLFLQDAHHIEWINSPHKHLEDDQPSKLIASGNAKHIEKVRDFIKFSL</sequence>
<evidence type="ECO:0000313" key="2">
    <source>
        <dbReference type="Proteomes" id="UP000288361"/>
    </source>
</evidence>